<dbReference type="GeneID" id="19266913"/>
<sequence length="426" mass="47356">MAESRPTNPPPSTIPNLKDRLPKLEPRRRRAPPSNPTAIPETPKLPSPPELASISHQVPSRRILSVKDHELFLESDAYKLILAFIFGLSDAVKDTPISSVKDVDLSASVKAILSILDDAETLVAATPPDDSGGSRFGNKLFRSFLDKTKSASASWHQKLGLSSPEAIAEVETYLLQSFGNRTRIDYGSGHELNFVIWLLCLYQLQIIKASDFQALVLRVFVRYLGLMRSIQSTYYLEPAGSHGVWGLDDYQFLPFLFGASQLLHHPFITPLAIHQELTLEEFGDEFMYLGQVSFVNSTKTVKGLRWHSPMLDDISSAKNWEKVEGGMRKMFVAEVLRKLPVMQHFLFGSLIPAVEGMSTEDEAGVSREEDEAEGGAIMVEHNGVKHVHQLNSWGDCCGIKVPSSLAAAQEMKKRNGGESLRRIPFD</sequence>
<dbReference type="OrthoDB" id="16120at2759"/>
<comment type="subcellular location">
    <subcellularLocation>
        <location evidence="2 8">Cytoplasm</location>
    </subcellularLocation>
</comment>
<comment type="similarity">
    <text evidence="3 8">Belongs to the PTPA-type PPIase family.</text>
</comment>
<keyword evidence="5 8" id="KW-0697">Rotamase</keyword>
<evidence type="ECO:0000256" key="5">
    <source>
        <dbReference type="ARBA" id="ARBA00023110"/>
    </source>
</evidence>
<proteinExistence type="inferred from homology"/>
<dbReference type="GO" id="GO:0003755">
    <property type="term" value="F:peptidyl-prolyl cis-trans isomerase activity"/>
    <property type="evidence" value="ECO:0007669"/>
    <property type="project" value="UniProtKB-KW"/>
</dbReference>
<evidence type="ECO:0000256" key="9">
    <source>
        <dbReference type="SAM" id="MobiDB-lite"/>
    </source>
</evidence>
<dbReference type="Proteomes" id="UP000030651">
    <property type="component" value="Unassembled WGS sequence"/>
</dbReference>
<dbReference type="AlphaFoldDB" id="W3XRD1"/>
<dbReference type="Gene3D" id="1.20.120.1150">
    <property type="match status" value="1"/>
</dbReference>
<dbReference type="InParanoid" id="W3XRD1"/>
<keyword evidence="11" id="KW-1185">Reference proteome</keyword>
<dbReference type="PANTHER" id="PTHR10012:SF5">
    <property type="entry name" value="SERINE_THREONINE-PROTEIN PHOSPHATASE 2A ACTIVATOR 2"/>
    <property type="match status" value="1"/>
</dbReference>
<comment type="function">
    <text evidence="7">PPIases accelerate the folding of proteins. It catalyzes the cis-trans isomerization of proline imidic peptide bonds in oligopeptides. Acts as a regulatory subunit for PP2A-like phosphatases modulating their activity or substrate specificity, probably by inducing a conformational change in the catalytic subunit, a direct target of the PPIase. Can reactivate inactive phosphatase PP2A-phosphatase methylesterase complexes (PP2Ai) in presence of ATP and Mg(2+) by dissociating the inactive form from the complex.</text>
</comment>
<dbReference type="InterPro" id="IPR004327">
    <property type="entry name" value="Phstyr_phstse_ac"/>
</dbReference>
<evidence type="ECO:0000256" key="4">
    <source>
        <dbReference type="ARBA" id="ARBA00022490"/>
    </source>
</evidence>
<dbReference type="STRING" id="1229662.W3XRD1"/>
<gene>
    <name evidence="10" type="ORF">PFICI_01900</name>
</gene>
<dbReference type="GO" id="GO:0000159">
    <property type="term" value="C:protein phosphatase type 2A complex"/>
    <property type="evidence" value="ECO:0007669"/>
    <property type="project" value="TreeGrafter"/>
</dbReference>
<dbReference type="SUPFAM" id="SSF140984">
    <property type="entry name" value="PTPA-like"/>
    <property type="match status" value="1"/>
</dbReference>
<feature type="region of interest" description="Disordered" evidence="9">
    <location>
        <begin position="1"/>
        <end position="56"/>
    </location>
</feature>
<dbReference type="RefSeq" id="XP_007828672.1">
    <property type="nucleotide sequence ID" value="XM_007830481.1"/>
</dbReference>
<dbReference type="GO" id="GO:0005634">
    <property type="term" value="C:nucleus"/>
    <property type="evidence" value="ECO:0007669"/>
    <property type="project" value="TreeGrafter"/>
</dbReference>
<dbReference type="PANTHER" id="PTHR10012">
    <property type="entry name" value="SERINE/THREONINE-PROTEIN PHOSPHATASE 2A REGULATORY SUBUNIT B"/>
    <property type="match status" value="1"/>
</dbReference>
<evidence type="ECO:0000256" key="2">
    <source>
        <dbReference type="ARBA" id="ARBA00004496"/>
    </source>
</evidence>
<keyword evidence="6 8" id="KW-0413">Isomerase</keyword>
<evidence type="ECO:0000256" key="8">
    <source>
        <dbReference type="RuleBase" id="RU361210"/>
    </source>
</evidence>
<dbReference type="HOGENOM" id="CLU_030733_0_0_1"/>
<name>W3XRD1_PESFW</name>
<organism evidence="10 11">
    <name type="scientific">Pestalotiopsis fici (strain W106-1 / CGMCC3.15140)</name>
    <dbReference type="NCBI Taxonomy" id="1229662"/>
    <lineage>
        <taxon>Eukaryota</taxon>
        <taxon>Fungi</taxon>
        <taxon>Dikarya</taxon>
        <taxon>Ascomycota</taxon>
        <taxon>Pezizomycotina</taxon>
        <taxon>Sordariomycetes</taxon>
        <taxon>Xylariomycetidae</taxon>
        <taxon>Amphisphaeriales</taxon>
        <taxon>Sporocadaceae</taxon>
        <taxon>Pestalotiopsis</taxon>
    </lineage>
</organism>
<evidence type="ECO:0000256" key="7">
    <source>
        <dbReference type="ARBA" id="ARBA00025287"/>
    </source>
</evidence>
<evidence type="ECO:0000256" key="3">
    <source>
        <dbReference type="ARBA" id="ARBA00011019"/>
    </source>
</evidence>
<dbReference type="FunFam" id="1.20.120.1150:FF:000002">
    <property type="entry name" value="Serine/threonine-protein phosphatase 2A activator"/>
    <property type="match status" value="1"/>
</dbReference>
<dbReference type="EMBL" id="KI912109">
    <property type="protein sequence ID" value="ETS88072.1"/>
    <property type="molecule type" value="Genomic_DNA"/>
</dbReference>
<dbReference type="GO" id="GO:0008160">
    <property type="term" value="F:protein tyrosine phosphatase activator activity"/>
    <property type="evidence" value="ECO:0007669"/>
    <property type="project" value="TreeGrafter"/>
</dbReference>
<dbReference type="GO" id="GO:0005737">
    <property type="term" value="C:cytoplasm"/>
    <property type="evidence" value="ECO:0007669"/>
    <property type="project" value="UniProtKB-SubCell"/>
</dbReference>
<accession>W3XRD1</accession>
<dbReference type="OMA" id="SWIKINA"/>
<evidence type="ECO:0000256" key="1">
    <source>
        <dbReference type="ARBA" id="ARBA00000971"/>
    </source>
</evidence>
<dbReference type="GO" id="GO:0007052">
    <property type="term" value="P:mitotic spindle organization"/>
    <property type="evidence" value="ECO:0007669"/>
    <property type="project" value="TreeGrafter"/>
</dbReference>
<dbReference type="InterPro" id="IPR043170">
    <property type="entry name" value="PTPA_C_lid"/>
</dbReference>
<dbReference type="Pfam" id="PF03095">
    <property type="entry name" value="PTPA"/>
    <property type="match status" value="1"/>
</dbReference>
<dbReference type="InterPro" id="IPR037218">
    <property type="entry name" value="PTPA_sf"/>
</dbReference>
<evidence type="ECO:0000313" key="10">
    <source>
        <dbReference type="EMBL" id="ETS88072.1"/>
    </source>
</evidence>
<dbReference type="CDD" id="cd04087">
    <property type="entry name" value="PTPA"/>
    <property type="match status" value="1"/>
</dbReference>
<comment type="catalytic activity">
    <reaction evidence="1 8">
        <text>[protein]-peptidylproline (omega=180) = [protein]-peptidylproline (omega=0)</text>
        <dbReference type="Rhea" id="RHEA:16237"/>
        <dbReference type="Rhea" id="RHEA-COMP:10747"/>
        <dbReference type="Rhea" id="RHEA-COMP:10748"/>
        <dbReference type="ChEBI" id="CHEBI:83833"/>
        <dbReference type="ChEBI" id="CHEBI:83834"/>
        <dbReference type="EC" id="5.2.1.8"/>
    </reaction>
</comment>
<dbReference type="KEGG" id="pfy:PFICI_01900"/>
<dbReference type="PIRSF" id="PIRSF016325">
    <property type="entry name" value="Phstyr_phstse_ac"/>
    <property type="match status" value="1"/>
</dbReference>
<keyword evidence="4 8" id="KW-0963">Cytoplasm</keyword>
<evidence type="ECO:0000313" key="11">
    <source>
        <dbReference type="Proteomes" id="UP000030651"/>
    </source>
</evidence>
<dbReference type="eggNOG" id="KOG2867">
    <property type="taxonomic scope" value="Eukaryota"/>
</dbReference>
<protein>
    <recommendedName>
        <fullName evidence="8">Serine/threonine-protein phosphatase 2A activator</fullName>
        <ecNumber evidence="8">5.2.1.8</ecNumber>
    </recommendedName>
    <alternativeName>
        <fullName evidence="8">Phosphotyrosyl phosphatase activator</fullName>
    </alternativeName>
</protein>
<dbReference type="EC" id="5.2.1.8" evidence="8"/>
<dbReference type="FunCoup" id="W3XRD1">
    <property type="interactions" value="541"/>
</dbReference>
<evidence type="ECO:0000256" key="6">
    <source>
        <dbReference type="ARBA" id="ARBA00023235"/>
    </source>
</evidence>
<reference evidence="11" key="1">
    <citation type="journal article" date="2015" name="BMC Genomics">
        <title>Genomic and transcriptomic analysis of the endophytic fungus Pestalotiopsis fici reveals its lifestyle and high potential for synthesis of natural products.</title>
        <authorList>
            <person name="Wang X."/>
            <person name="Zhang X."/>
            <person name="Liu L."/>
            <person name="Xiang M."/>
            <person name="Wang W."/>
            <person name="Sun X."/>
            <person name="Che Y."/>
            <person name="Guo L."/>
            <person name="Liu G."/>
            <person name="Guo L."/>
            <person name="Wang C."/>
            <person name="Yin W.B."/>
            <person name="Stadler M."/>
            <person name="Zhang X."/>
            <person name="Liu X."/>
        </authorList>
    </citation>
    <scope>NUCLEOTIDE SEQUENCE [LARGE SCALE GENOMIC DNA]</scope>
    <source>
        <strain evidence="11">W106-1 / CGMCC3.15140</strain>
    </source>
</reference>